<evidence type="ECO:0000313" key="2">
    <source>
        <dbReference type="Proteomes" id="UP000005408"/>
    </source>
</evidence>
<dbReference type="AlphaFoldDB" id="A0A8W8MN15"/>
<proteinExistence type="predicted"/>
<sequence>MTVTNSDSVVLYRNSTSCCSGNLTIHYSLGKGTTHALTATNYSFLNTLWATGAVSKSQTPNINMDW</sequence>
<dbReference type="EnsemblMetazoa" id="G35130.3">
    <property type="protein sequence ID" value="G35130.3:cds"/>
    <property type="gene ID" value="G35130"/>
</dbReference>
<evidence type="ECO:0000313" key="1">
    <source>
        <dbReference type="EnsemblMetazoa" id="G35130.3:cds"/>
    </source>
</evidence>
<keyword evidence="2" id="KW-1185">Reference proteome</keyword>
<dbReference type="Proteomes" id="UP000005408">
    <property type="component" value="Unassembled WGS sequence"/>
</dbReference>
<name>A0A8W8MN15_MAGGI</name>
<reference evidence="1" key="1">
    <citation type="submission" date="2022-08" db="UniProtKB">
        <authorList>
            <consortium name="EnsemblMetazoa"/>
        </authorList>
    </citation>
    <scope>IDENTIFICATION</scope>
    <source>
        <strain evidence="1">05x7-T-G4-1.051#20</strain>
    </source>
</reference>
<accession>A0A8W8MN15</accession>
<organism evidence="1 2">
    <name type="scientific">Magallana gigas</name>
    <name type="common">Pacific oyster</name>
    <name type="synonym">Crassostrea gigas</name>
    <dbReference type="NCBI Taxonomy" id="29159"/>
    <lineage>
        <taxon>Eukaryota</taxon>
        <taxon>Metazoa</taxon>
        <taxon>Spiralia</taxon>
        <taxon>Lophotrochozoa</taxon>
        <taxon>Mollusca</taxon>
        <taxon>Bivalvia</taxon>
        <taxon>Autobranchia</taxon>
        <taxon>Pteriomorphia</taxon>
        <taxon>Ostreida</taxon>
        <taxon>Ostreoidea</taxon>
        <taxon>Ostreidae</taxon>
        <taxon>Magallana</taxon>
    </lineage>
</organism>
<protein>
    <submittedName>
        <fullName evidence="1">Uncharacterized protein</fullName>
    </submittedName>
</protein>